<keyword evidence="2" id="KW-1185">Reference proteome</keyword>
<organism evidence="1 2">
    <name type="scientific">Irpex rosettiformis</name>
    <dbReference type="NCBI Taxonomy" id="378272"/>
    <lineage>
        <taxon>Eukaryota</taxon>
        <taxon>Fungi</taxon>
        <taxon>Dikarya</taxon>
        <taxon>Basidiomycota</taxon>
        <taxon>Agaricomycotina</taxon>
        <taxon>Agaricomycetes</taxon>
        <taxon>Polyporales</taxon>
        <taxon>Irpicaceae</taxon>
        <taxon>Irpex</taxon>
    </lineage>
</organism>
<gene>
    <name evidence="1" type="ORF">BDY19DRAFT_999517</name>
</gene>
<dbReference type="EMBL" id="MU274900">
    <property type="protein sequence ID" value="KAI0094262.1"/>
    <property type="molecule type" value="Genomic_DNA"/>
</dbReference>
<evidence type="ECO:0000313" key="1">
    <source>
        <dbReference type="EMBL" id="KAI0094262.1"/>
    </source>
</evidence>
<protein>
    <submittedName>
        <fullName evidence="1">Uncharacterized protein</fullName>
    </submittedName>
</protein>
<reference evidence="1" key="1">
    <citation type="journal article" date="2021" name="Environ. Microbiol.">
        <title>Gene family expansions and transcriptome signatures uncover fungal adaptations to wood decay.</title>
        <authorList>
            <person name="Hage H."/>
            <person name="Miyauchi S."/>
            <person name="Viragh M."/>
            <person name="Drula E."/>
            <person name="Min B."/>
            <person name="Chaduli D."/>
            <person name="Navarro D."/>
            <person name="Favel A."/>
            <person name="Norest M."/>
            <person name="Lesage-Meessen L."/>
            <person name="Balint B."/>
            <person name="Merenyi Z."/>
            <person name="de Eugenio L."/>
            <person name="Morin E."/>
            <person name="Martinez A.T."/>
            <person name="Baldrian P."/>
            <person name="Stursova M."/>
            <person name="Martinez M.J."/>
            <person name="Novotny C."/>
            <person name="Magnuson J.K."/>
            <person name="Spatafora J.W."/>
            <person name="Maurice S."/>
            <person name="Pangilinan J."/>
            <person name="Andreopoulos W."/>
            <person name="LaButti K."/>
            <person name="Hundley H."/>
            <person name="Na H."/>
            <person name="Kuo A."/>
            <person name="Barry K."/>
            <person name="Lipzen A."/>
            <person name="Henrissat B."/>
            <person name="Riley R."/>
            <person name="Ahrendt S."/>
            <person name="Nagy L.G."/>
            <person name="Grigoriev I.V."/>
            <person name="Martin F."/>
            <person name="Rosso M.N."/>
        </authorList>
    </citation>
    <scope>NUCLEOTIDE SEQUENCE</scope>
    <source>
        <strain evidence="1">CBS 384.51</strain>
    </source>
</reference>
<dbReference type="Proteomes" id="UP001055072">
    <property type="component" value="Unassembled WGS sequence"/>
</dbReference>
<comment type="caution">
    <text evidence="1">The sequence shown here is derived from an EMBL/GenBank/DDBJ whole genome shotgun (WGS) entry which is preliminary data.</text>
</comment>
<sequence>MPSERFEEHSPSRASLAHLPTELYNAIVTCLKQDANDHHEFTRSLLALSRAIPRSPLPLDLLLRCIILRTPVQAQRLFIRLFKDPALAQLVEVFKYECFEADADIIVNLLKMLQSITTLTLFMGPNFAPEHLEEIFASPRTNLKSLSLRFRPYVKKASYLQFMKGVYFDSTLSYLSKWPRSSLPKLSIIQDPLDASIAPEKKFAQPIVFFRLDPISILSTSSFASSLTSLRFRIPFRHIVPHLHKYQQSLPEVQFLDIATCSITESELEGLLVDSKGIHTLILDGCPIVSQRGDALDVAEAQALEQWTSLGKTLALVGVKRAHEREKKIKKWIEKQESAVVSGKSNEGESRKAKRGRKGIANATFMIRDAAREETNTIQVPSVLSVSTSLKGKERANKPSPSGPKLGESSNEKSKAAVPLTRSSKKKKPQASNFRIAPSPSAIRSLSITAPMVSVKRNDFKERYSVVKSAFGAGWVSGVRQLKMTRDRMRTTWHTGVTRVLIDATYRHPTSERNKDSSSLCDNDSDLGDTSWDSDSYSSNVASEELDRRLEFKEQLKRFMMGLKDAASADVFDLDLDDLDCPVLCLAGPDRGGWHPDGCPHVTAWKLWDDEL</sequence>
<accession>A0ACB8UJH2</accession>
<evidence type="ECO:0000313" key="2">
    <source>
        <dbReference type="Proteomes" id="UP001055072"/>
    </source>
</evidence>
<proteinExistence type="predicted"/>
<name>A0ACB8UJH2_9APHY</name>